<gene>
    <name evidence="1" type="ORF">EXE63_00400</name>
</gene>
<evidence type="ECO:0000313" key="2">
    <source>
        <dbReference type="Proteomes" id="UP000501849"/>
    </source>
</evidence>
<organism evidence="1 2">
    <name type="scientific">Mycolicibacterium frederiksbergense</name>
    <dbReference type="NCBI Taxonomy" id="117567"/>
    <lineage>
        <taxon>Bacteria</taxon>
        <taxon>Bacillati</taxon>
        <taxon>Actinomycetota</taxon>
        <taxon>Actinomycetes</taxon>
        <taxon>Mycobacteriales</taxon>
        <taxon>Mycobacteriaceae</taxon>
        <taxon>Mycolicibacterium</taxon>
    </lineage>
</organism>
<protein>
    <submittedName>
        <fullName evidence="1">Uncharacterized protein</fullName>
    </submittedName>
</protein>
<dbReference type="Proteomes" id="UP000501849">
    <property type="component" value="Plasmid unnamed1"/>
</dbReference>
<dbReference type="EMBL" id="CP038797">
    <property type="protein sequence ID" value="QIV79546.1"/>
    <property type="molecule type" value="Genomic_DNA"/>
</dbReference>
<accession>A0A6H0RXB3</accession>
<keyword evidence="1" id="KW-0614">Plasmid</keyword>
<sequence>MMYSVDGDHFPLELLNDDEANDLLRTLQARADTEPETPALARQIADVSDWLGYLADEASEDRAADAAAEHAAGIYADHLAGIA</sequence>
<keyword evidence="2" id="KW-1185">Reference proteome</keyword>
<evidence type="ECO:0000313" key="1">
    <source>
        <dbReference type="EMBL" id="QIV79546.1"/>
    </source>
</evidence>
<name>A0A6H0RXB3_9MYCO</name>
<dbReference type="AlphaFoldDB" id="A0A6H0RXB3"/>
<proteinExistence type="predicted"/>
<geneLocation type="plasmid" evidence="1 2">
    <name>unnamed1</name>
</geneLocation>
<reference evidence="1 2" key="1">
    <citation type="submission" date="2019-04" db="EMBL/GenBank/DDBJ databases">
        <title>Draft, Whole-Genome Sequence of the Anthracene-degrading Mycobacterium frederiksbergense LB501T, Isolated from a Polycyclic Aromatic Hydrocarbon (PAH)-Contaminated Soil.</title>
        <authorList>
            <person name="Augelletti F."/>
        </authorList>
    </citation>
    <scope>NUCLEOTIDE SEQUENCE [LARGE SCALE GENOMIC DNA]</scope>
    <source>
        <strain evidence="1 2">LB 501T</strain>
        <plasmid evidence="1 2">unnamed1</plasmid>
    </source>
</reference>
<dbReference type="KEGG" id="mfre:EXE63_00400"/>